<evidence type="ECO:0000256" key="8">
    <source>
        <dbReference type="ARBA" id="ARBA00023052"/>
    </source>
</evidence>
<dbReference type="InterPro" id="IPR032106">
    <property type="entry name" value="2-oxogl_dehyd_N"/>
</dbReference>
<evidence type="ECO:0000256" key="9">
    <source>
        <dbReference type="ARBA" id="ARBA00023152"/>
    </source>
</evidence>
<comment type="cofactor">
    <cofactor evidence="1">
        <name>thiamine diphosphate</name>
        <dbReference type="ChEBI" id="CHEBI:58937"/>
    </cofactor>
</comment>
<dbReference type="Pfam" id="PF00676">
    <property type="entry name" value="E1_dh"/>
    <property type="match status" value="1"/>
</dbReference>
<dbReference type="GO" id="GO:0006099">
    <property type="term" value="P:tricarboxylic acid cycle"/>
    <property type="evidence" value="ECO:0007669"/>
    <property type="project" value="TreeGrafter"/>
</dbReference>
<dbReference type="Proteomes" id="UP000694232">
    <property type="component" value="Chromosome 1"/>
</dbReference>
<organism evidence="13 14">
    <name type="scientific">Vibrio ostreae</name>
    <dbReference type="NCBI Taxonomy" id="2841925"/>
    <lineage>
        <taxon>Bacteria</taxon>
        <taxon>Pseudomonadati</taxon>
        <taxon>Pseudomonadota</taxon>
        <taxon>Gammaproteobacteria</taxon>
        <taxon>Vibrionales</taxon>
        <taxon>Vibrionaceae</taxon>
        <taxon>Vibrio</taxon>
    </lineage>
</organism>
<dbReference type="InterPro" id="IPR001017">
    <property type="entry name" value="DH_E1"/>
</dbReference>
<dbReference type="NCBIfam" id="NF006914">
    <property type="entry name" value="PRK09404.1"/>
    <property type="match status" value="1"/>
</dbReference>
<sequence length="936" mass="105472">MHNGVMKAWLESSHLAGANATYVEDLYELYLSDPDLVSEEWKRVFEGLPAQPDNVAEQPHSRVRDYFRRLAQETKHYSVQVSDPEVDAKQVKVLQLINAYRFRGHEAAQLDPLGLWKRPPVAELDPSFHSLTAEDMEETFNVGSFAVGKETMRLKDIYQSLNNIYCGSVGAEYMHMTDTEQKRWIQQRLEPVVGQPSFTLDEKQTFLEELTAAEGLERYLGAKFPGAKRFSLEGGDAMIPMTKELIRHAGKTGMREVVIGMAHRGRLNMLVNVLGKKPQDLFDEFAGKHDETWGTGDVKYHQGFSADFATPGGDVHLALAFNPSHLEIVNPVVMGSVRARQDRLGDDDGSKVLPITIHGDSAVAGQGVVAETFNMSLARGYCVGGTVRIVVNNQVGFTTSNPRDTRSTMYCTDIAKMVQAPIFHVNSDDPEAVAFVTRLALDYRNEFKRDVVIDLVCYRRHGHNEADEPNATQPLMYQKIKKHPTPRKLYADVLIDRKESDIETATQLVNEYRDALDRGEVVVKEWRPMTMHSVDWSPYLGHEWNEEWANKYPLERLQELGQRVCQYPESHKLQSRVDKIYNDRRAMLSGEKMLDWGMAETLAYATLVDDSKRIRLSGQDSGRGTFFHRHSVLHNQGDASTYIPLSNIHDNQGPFEVIDSVLSEEAVLAFEYGYATAEPGGLTIWEAQFGDFANGAQVVVDQFISSGEQKWGRLCGLTMLLPHGYEGQGPEHSSARLERYLQLCAEQNMQVVVPSTPAQVYHMLRRQVVRKMRRPLIVMSPKSLLRHPLCVSSMEELAEGAFQAAIPEIDTLDPAKVKRVVFCSGKVYYDLLEQRRSNEQEDVAIVRIEQLYPFPIEEVQAAIAPYTNVVDYVWCQEEPQNQGAWYSSQHNFRAAIPAGADLKYAGRPASASPAVGYMSVHLKQQKALVEDALTLA</sequence>
<evidence type="ECO:0000256" key="11">
    <source>
        <dbReference type="ARBA" id="ARBA00051911"/>
    </source>
</evidence>
<dbReference type="SUPFAM" id="SSF52518">
    <property type="entry name" value="Thiamin diphosphate-binding fold (THDP-binding)"/>
    <property type="match status" value="2"/>
</dbReference>
<feature type="domain" description="Transketolase-like pyrimidine-binding" evidence="12">
    <location>
        <begin position="594"/>
        <end position="787"/>
    </location>
</feature>
<dbReference type="Gene3D" id="1.10.287.1150">
    <property type="entry name" value="TPP helical domain"/>
    <property type="match status" value="1"/>
</dbReference>
<dbReference type="SMART" id="SM00861">
    <property type="entry name" value="Transket_pyr"/>
    <property type="match status" value="1"/>
</dbReference>
<dbReference type="GO" id="GO:0005829">
    <property type="term" value="C:cytosol"/>
    <property type="evidence" value="ECO:0007669"/>
    <property type="project" value="TreeGrafter"/>
</dbReference>
<dbReference type="Gene3D" id="3.40.50.11610">
    <property type="entry name" value="Multifunctional 2-oxoglutarate metabolism enzyme, C-terminal domain"/>
    <property type="match status" value="1"/>
</dbReference>
<dbReference type="AlphaFoldDB" id="A0A975YP23"/>
<dbReference type="Pfam" id="PF16870">
    <property type="entry name" value="OxoGdeHyase_C"/>
    <property type="match status" value="1"/>
</dbReference>
<dbReference type="Gene3D" id="3.40.50.12470">
    <property type="match status" value="1"/>
</dbReference>
<dbReference type="NCBIfam" id="NF008907">
    <property type="entry name" value="PRK12270.1"/>
    <property type="match status" value="1"/>
</dbReference>
<evidence type="ECO:0000256" key="6">
    <source>
        <dbReference type="ARBA" id="ARBA00013321"/>
    </source>
</evidence>
<evidence type="ECO:0000256" key="10">
    <source>
        <dbReference type="ARBA" id="ARBA00030680"/>
    </source>
</evidence>
<dbReference type="FunFam" id="3.40.50.12470:FF:000009">
    <property type="entry name" value="2-oxoglutarate dehydrogenase E1 component"/>
    <property type="match status" value="1"/>
</dbReference>
<dbReference type="KEGG" id="vos:KNV97_07555"/>
<comment type="subunit">
    <text evidence="4">Homodimer. Part of the 2-oxoglutarate dehydrogenase (OGDH) complex composed of E1 (2-oxoglutarate dehydrogenase), E2 (dihydrolipoamide succinyltransferase) and E3 (dihydrolipoamide dehydrogenase); the complex contains multiple copies of the three enzymatic components (E1, E2 and E3).</text>
</comment>
<protein>
    <recommendedName>
        <fullName evidence="6">2-oxoglutarate dehydrogenase E1 component</fullName>
        <ecNumber evidence="5">1.2.4.2</ecNumber>
    </recommendedName>
    <alternativeName>
        <fullName evidence="10">Alpha-ketoglutarate dehydrogenase</fullName>
    </alternativeName>
</protein>
<gene>
    <name evidence="13" type="primary">sucA</name>
    <name evidence="13" type="ORF">KNV97_07555</name>
</gene>
<evidence type="ECO:0000256" key="4">
    <source>
        <dbReference type="ARBA" id="ARBA00011301"/>
    </source>
</evidence>
<evidence type="ECO:0000256" key="3">
    <source>
        <dbReference type="ARBA" id="ARBA00006936"/>
    </source>
</evidence>
<evidence type="ECO:0000256" key="5">
    <source>
        <dbReference type="ARBA" id="ARBA00012280"/>
    </source>
</evidence>
<evidence type="ECO:0000313" key="13">
    <source>
        <dbReference type="EMBL" id="QXO18136.1"/>
    </source>
</evidence>
<keyword evidence="8" id="KW-0786">Thiamine pyrophosphate</keyword>
<dbReference type="EMBL" id="CP076643">
    <property type="protein sequence ID" value="QXO18136.1"/>
    <property type="molecule type" value="Genomic_DNA"/>
</dbReference>
<dbReference type="EC" id="1.2.4.2" evidence="5"/>
<comment type="function">
    <text evidence="2">E1 component of the 2-oxoglutarate dehydrogenase (OGDH) complex which catalyzes the decarboxylation of 2-oxoglutarate, the first step in the conversion of 2-oxoglutarate to succinyl-CoA and CO(2).</text>
</comment>
<evidence type="ECO:0000256" key="2">
    <source>
        <dbReference type="ARBA" id="ARBA00003906"/>
    </source>
</evidence>
<evidence type="ECO:0000256" key="1">
    <source>
        <dbReference type="ARBA" id="ARBA00001964"/>
    </source>
</evidence>
<dbReference type="CDD" id="cd02016">
    <property type="entry name" value="TPP_E1_OGDC_like"/>
    <property type="match status" value="1"/>
</dbReference>
<dbReference type="InterPro" id="IPR029061">
    <property type="entry name" value="THDP-binding"/>
</dbReference>
<evidence type="ECO:0000313" key="14">
    <source>
        <dbReference type="Proteomes" id="UP000694232"/>
    </source>
</evidence>
<name>A0A975YP23_9VIBR</name>
<evidence type="ECO:0000256" key="7">
    <source>
        <dbReference type="ARBA" id="ARBA00023002"/>
    </source>
</evidence>
<dbReference type="RefSeq" id="WP_136482553.1">
    <property type="nucleotide sequence ID" value="NZ_CP076643.1"/>
</dbReference>
<dbReference type="FunFam" id="1.10.287.1150:FF:000004">
    <property type="entry name" value="2-oxoglutarate dehydrogenase E1 component"/>
    <property type="match status" value="1"/>
</dbReference>
<dbReference type="PANTHER" id="PTHR23152">
    <property type="entry name" value="2-OXOGLUTARATE DEHYDROGENASE"/>
    <property type="match status" value="1"/>
</dbReference>
<comment type="similarity">
    <text evidence="3">Belongs to the alpha-ketoglutarate dehydrogenase family.</text>
</comment>
<dbReference type="InterPro" id="IPR005475">
    <property type="entry name" value="Transketolase-like_Pyr-bd"/>
</dbReference>
<dbReference type="Pfam" id="PF02779">
    <property type="entry name" value="Transket_pyr"/>
    <property type="match status" value="1"/>
</dbReference>
<dbReference type="Pfam" id="PF16078">
    <property type="entry name" value="2-oxogl_dehyd_N"/>
    <property type="match status" value="1"/>
</dbReference>
<dbReference type="PANTHER" id="PTHR23152:SF4">
    <property type="entry name" value="2-OXOADIPATE DEHYDROGENASE COMPLEX COMPONENT E1"/>
    <property type="match status" value="1"/>
</dbReference>
<dbReference type="PIRSF" id="PIRSF000157">
    <property type="entry name" value="Oxoglu_dh_E1"/>
    <property type="match status" value="1"/>
</dbReference>
<reference evidence="13" key="1">
    <citation type="submission" date="2021-06" db="EMBL/GenBank/DDBJ databases">
        <title>Vibrio nov. sp., novel gut bacterium isolated from Yellow Sea oyster.</title>
        <authorList>
            <person name="Muhammad N."/>
            <person name="Nguyen T.H."/>
            <person name="Lee Y.-J."/>
            <person name="Ko J."/>
            <person name="Kim S.-G."/>
        </authorList>
    </citation>
    <scope>NUCLEOTIDE SEQUENCE</scope>
    <source>
        <strain evidence="13">OG9-811</strain>
    </source>
</reference>
<dbReference type="GO" id="GO:0030976">
    <property type="term" value="F:thiamine pyrophosphate binding"/>
    <property type="evidence" value="ECO:0007669"/>
    <property type="project" value="InterPro"/>
</dbReference>
<dbReference type="InterPro" id="IPR011603">
    <property type="entry name" value="2oxoglutarate_DH_E1"/>
</dbReference>
<evidence type="ECO:0000259" key="12">
    <source>
        <dbReference type="SMART" id="SM00861"/>
    </source>
</evidence>
<keyword evidence="7 13" id="KW-0560">Oxidoreductase</keyword>
<dbReference type="InterPro" id="IPR031717">
    <property type="entry name" value="ODO-1/KGD_C"/>
</dbReference>
<dbReference type="GO" id="GO:0006096">
    <property type="term" value="P:glycolytic process"/>
    <property type="evidence" value="ECO:0007669"/>
    <property type="project" value="UniProtKB-KW"/>
</dbReference>
<dbReference type="NCBIfam" id="TIGR00239">
    <property type="entry name" value="2oxo_dh_E1"/>
    <property type="match status" value="1"/>
</dbReference>
<dbReference type="InterPro" id="IPR042179">
    <property type="entry name" value="KGD_C_sf"/>
</dbReference>
<keyword evidence="9" id="KW-0324">Glycolysis</keyword>
<comment type="catalytic activity">
    <reaction evidence="11">
        <text>N(6)-[(R)-lipoyl]-L-lysyl-[protein] + 2-oxoglutarate + H(+) = N(6)-[(R)-S(8)-succinyldihydrolipoyl]-L-lysyl-[protein] + CO2</text>
        <dbReference type="Rhea" id="RHEA:12188"/>
        <dbReference type="Rhea" id="RHEA-COMP:10474"/>
        <dbReference type="Rhea" id="RHEA-COMP:20092"/>
        <dbReference type="ChEBI" id="CHEBI:15378"/>
        <dbReference type="ChEBI" id="CHEBI:16526"/>
        <dbReference type="ChEBI" id="CHEBI:16810"/>
        <dbReference type="ChEBI" id="CHEBI:83099"/>
        <dbReference type="ChEBI" id="CHEBI:83120"/>
        <dbReference type="EC" id="1.2.4.2"/>
    </reaction>
</comment>
<dbReference type="GO" id="GO:0045252">
    <property type="term" value="C:oxoglutarate dehydrogenase complex"/>
    <property type="evidence" value="ECO:0007669"/>
    <property type="project" value="TreeGrafter"/>
</dbReference>
<keyword evidence="14" id="KW-1185">Reference proteome</keyword>
<dbReference type="FunFam" id="3.40.50.11610:FF:000001">
    <property type="entry name" value="2-oxoglutarate dehydrogenase E1 component"/>
    <property type="match status" value="1"/>
</dbReference>
<dbReference type="Gene3D" id="3.40.50.970">
    <property type="match status" value="1"/>
</dbReference>
<accession>A0A975YP23</accession>
<dbReference type="GO" id="GO:0004591">
    <property type="term" value="F:oxoglutarate dehydrogenase (succinyl-transferring) activity"/>
    <property type="evidence" value="ECO:0007669"/>
    <property type="project" value="UniProtKB-EC"/>
</dbReference>
<proteinExistence type="inferred from homology"/>
<dbReference type="FunFam" id="3.40.50.970:FF:000014">
    <property type="entry name" value="2-oxoglutarate dehydrogenase E1 component"/>
    <property type="match status" value="1"/>
</dbReference>